<evidence type="ECO:0000313" key="19">
    <source>
        <dbReference type="Proteomes" id="UP000886998"/>
    </source>
</evidence>
<evidence type="ECO:0000313" key="18">
    <source>
        <dbReference type="EMBL" id="GFY47852.1"/>
    </source>
</evidence>
<dbReference type="PANTHER" id="PTHR21646:SF33">
    <property type="entry name" value="UBIQUITIN CARBOXYL-TERMINAL HYDROLASE 22"/>
    <property type="match status" value="1"/>
</dbReference>
<reference evidence="18" key="1">
    <citation type="submission" date="2020-08" db="EMBL/GenBank/DDBJ databases">
        <title>Multicomponent nature underlies the extraordinary mechanical properties of spider dragline silk.</title>
        <authorList>
            <person name="Kono N."/>
            <person name="Nakamura H."/>
            <person name="Mori M."/>
            <person name="Yoshida Y."/>
            <person name="Ohtoshi R."/>
            <person name="Malay A.D."/>
            <person name="Moran D.A.P."/>
            <person name="Tomita M."/>
            <person name="Numata K."/>
            <person name="Arakawa K."/>
        </authorList>
    </citation>
    <scope>NUCLEOTIDE SEQUENCE</scope>
</reference>
<evidence type="ECO:0000256" key="12">
    <source>
        <dbReference type="ARBA" id="ARBA00023163"/>
    </source>
</evidence>
<dbReference type="GO" id="GO:0005634">
    <property type="term" value="C:nucleus"/>
    <property type="evidence" value="ECO:0007669"/>
    <property type="project" value="UniProtKB-SubCell"/>
</dbReference>
<dbReference type="InterPro" id="IPR038765">
    <property type="entry name" value="Papain-like_cys_pep_sf"/>
</dbReference>
<keyword evidence="4" id="KW-0645">Protease</keyword>
<dbReference type="Proteomes" id="UP000886998">
    <property type="component" value="Unassembled WGS sequence"/>
</dbReference>
<dbReference type="Pfam" id="PF02148">
    <property type="entry name" value="zf-UBP"/>
    <property type="match status" value="1"/>
</dbReference>
<keyword evidence="13" id="KW-0539">Nucleus</keyword>
<dbReference type="InterPro" id="IPR013083">
    <property type="entry name" value="Znf_RING/FYVE/PHD"/>
</dbReference>
<evidence type="ECO:0000256" key="14">
    <source>
        <dbReference type="ARBA" id="ARBA00038490"/>
    </source>
</evidence>
<keyword evidence="11" id="KW-0805">Transcription regulation</keyword>
<evidence type="ECO:0000259" key="17">
    <source>
        <dbReference type="PROSITE" id="PS50271"/>
    </source>
</evidence>
<comment type="similarity">
    <text evidence="14">Belongs to the peptidase C19 family. UBP8 subfamily.</text>
</comment>
<dbReference type="SMART" id="SM00290">
    <property type="entry name" value="ZnF_UBP"/>
    <property type="match status" value="1"/>
</dbReference>
<dbReference type="GO" id="GO:0006508">
    <property type="term" value="P:proteolysis"/>
    <property type="evidence" value="ECO:0007669"/>
    <property type="project" value="UniProtKB-KW"/>
</dbReference>
<keyword evidence="6 15" id="KW-0863">Zinc-finger</keyword>
<feature type="domain" description="USP" evidence="16">
    <location>
        <begin position="148"/>
        <end position="454"/>
    </location>
</feature>
<evidence type="ECO:0000256" key="13">
    <source>
        <dbReference type="ARBA" id="ARBA00023242"/>
    </source>
</evidence>
<organism evidence="18 19">
    <name type="scientific">Trichonephila inaurata madagascariensis</name>
    <dbReference type="NCBI Taxonomy" id="2747483"/>
    <lineage>
        <taxon>Eukaryota</taxon>
        <taxon>Metazoa</taxon>
        <taxon>Ecdysozoa</taxon>
        <taxon>Arthropoda</taxon>
        <taxon>Chelicerata</taxon>
        <taxon>Arachnida</taxon>
        <taxon>Araneae</taxon>
        <taxon>Araneomorphae</taxon>
        <taxon>Entelegynae</taxon>
        <taxon>Araneoidea</taxon>
        <taxon>Nephilidae</taxon>
        <taxon>Trichonephila</taxon>
        <taxon>Trichonephila inaurata</taxon>
    </lineage>
</organism>
<dbReference type="AlphaFoldDB" id="A0A8X7BZ02"/>
<keyword evidence="19" id="KW-1185">Reference proteome</keyword>
<dbReference type="OrthoDB" id="289038at2759"/>
<evidence type="ECO:0000256" key="5">
    <source>
        <dbReference type="ARBA" id="ARBA00022723"/>
    </source>
</evidence>
<comment type="catalytic activity">
    <reaction evidence="1">
        <text>Thiol-dependent hydrolysis of ester, thioester, amide, peptide and isopeptide bonds formed by the C-terminal Gly of ubiquitin (a 76-residue protein attached to proteins as an intracellular targeting signal).</text>
        <dbReference type="EC" id="3.4.19.12"/>
    </reaction>
</comment>
<evidence type="ECO:0000256" key="10">
    <source>
        <dbReference type="ARBA" id="ARBA00022833"/>
    </source>
</evidence>
<dbReference type="Gene3D" id="3.90.70.10">
    <property type="entry name" value="Cysteine proteinases"/>
    <property type="match status" value="1"/>
</dbReference>
<comment type="subcellular location">
    <subcellularLocation>
        <location evidence="2">Nucleus</location>
    </subcellularLocation>
</comment>
<dbReference type="EMBL" id="BMAV01006146">
    <property type="protein sequence ID" value="GFY47852.1"/>
    <property type="molecule type" value="Genomic_DNA"/>
</dbReference>
<dbReference type="InterPro" id="IPR050185">
    <property type="entry name" value="Ub_carboxyl-term_hydrolase"/>
</dbReference>
<dbReference type="InterPro" id="IPR001394">
    <property type="entry name" value="Peptidase_C19_UCH"/>
</dbReference>
<dbReference type="GO" id="GO:0008270">
    <property type="term" value="F:zinc ion binding"/>
    <property type="evidence" value="ECO:0007669"/>
    <property type="project" value="UniProtKB-KW"/>
</dbReference>
<evidence type="ECO:0000256" key="2">
    <source>
        <dbReference type="ARBA" id="ARBA00004123"/>
    </source>
</evidence>
<sequence length="458" mass="53635">MNAFQCFHATIVKRNVHNYEDIVKKVMVCGKSKRRPIIRCIVCKTIDKVYACLECPFVGCFDDIKFEPGHIEAHALDENHLTCVNMKHGSLFCFVCNDYIYNVQCEKILRKYRKKHHSSFFKPKSFEIELLKGAISKKARNDSFWGLRGLVNIGNTCYANCILQILMHTPVLKNYFLYDKHKCFLKGRCLACETNWLFHEFNSGKTLPYVPSSFFAAAEIYFGCEIGVDAFDAREFLEKVIEGLHDSLEMSRKSENCNCSIHDMFYGISQITYFCEACNHSYFDPAFPFRLLYINRSCDDSKFPNSKPVHLLTCLDNYIKPKLTHLMCPKCKERKVKEQMKIRKLPLVVILVLIDDGYEKDVIFPQVINLPPKLLSKYDTENTFSSDSSACYSKDYDYHFYASVLYKKLDDSGHYTAFVQHNQSWFYCDDTIIKQYSFEELKRFQFQVLFFQKEIYNS</sequence>
<keyword evidence="10" id="KW-0862">Zinc</keyword>
<dbReference type="PROSITE" id="PS50235">
    <property type="entry name" value="USP_3"/>
    <property type="match status" value="1"/>
</dbReference>
<dbReference type="PROSITE" id="PS00972">
    <property type="entry name" value="USP_1"/>
    <property type="match status" value="1"/>
</dbReference>
<name>A0A8X7BZ02_9ARAC</name>
<dbReference type="PROSITE" id="PS50271">
    <property type="entry name" value="ZF_UBP"/>
    <property type="match status" value="1"/>
</dbReference>
<keyword evidence="7" id="KW-0833">Ubl conjugation pathway</keyword>
<evidence type="ECO:0000256" key="8">
    <source>
        <dbReference type="ARBA" id="ARBA00022801"/>
    </source>
</evidence>
<evidence type="ECO:0000256" key="11">
    <source>
        <dbReference type="ARBA" id="ARBA00023015"/>
    </source>
</evidence>
<keyword evidence="12" id="KW-0804">Transcription</keyword>
<evidence type="ECO:0000256" key="7">
    <source>
        <dbReference type="ARBA" id="ARBA00022786"/>
    </source>
</evidence>
<accession>A0A8X7BZ02</accession>
<dbReference type="SUPFAM" id="SSF54001">
    <property type="entry name" value="Cysteine proteinases"/>
    <property type="match status" value="1"/>
</dbReference>
<dbReference type="PANTHER" id="PTHR21646">
    <property type="entry name" value="UBIQUITIN CARBOXYL-TERMINAL HYDROLASE"/>
    <property type="match status" value="1"/>
</dbReference>
<keyword evidence="9" id="KW-0788">Thiol protease</keyword>
<feature type="domain" description="UBP-type" evidence="17">
    <location>
        <begin position="4"/>
        <end position="123"/>
    </location>
</feature>
<protein>
    <recommendedName>
        <fullName evidence="3">ubiquitinyl hydrolase 1</fullName>
        <ecNumber evidence="3">3.4.19.12</ecNumber>
    </recommendedName>
</protein>
<evidence type="ECO:0000256" key="6">
    <source>
        <dbReference type="ARBA" id="ARBA00022771"/>
    </source>
</evidence>
<proteinExistence type="inferred from homology"/>
<evidence type="ECO:0000256" key="3">
    <source>
        <dbReference type="ARBA" id="ARBA00012759"/>
    </source>
</evidence>
<evidence type="ECO:0000256" key="9">
    <source>
        <dbReference type="ARBA" id="ARBA00022807"/>
    </source>
</evidence>
<evidence type="ECO:0000256" key="15">
    <source>
        <dbReference type="PROSITE-ProRule" id="PRU00502"/>
    </source>
</evidence>
<dbReference type="InterPro" id="IPR018200">
    <property type="entry name" value="USP_CS"/>
</dbReference>
<dbReference type="Gene3D" id="3.30.40.10">
    <property type="entry name" value="Zinc/RING finger domain, C3HC4 (zinc finger)"/>
    <property type="match status" value="1"/>
</dbReference>
<evidence type="ECO:0000256" key="1">
    <source>
        <dbReference type="ARBA" id="ARBA00000707"/>
    </source>
</evidence>
<dbReference type="SUPFAM" id="SSF57850">
    <property type="entry name" value="RING/U-box"/>
    <property type="match status" value="1"/>
</dbReference>
<evidence type="ECO:0000259" key="16">
    <source>
        <dbReference type="PROSITE" id="PS50235"/>
    </source>
</evidence>
<dbReference type="EC" id="3.4.19.12" evidence="3"/>
<comment type="caution">
    <text evidence="18">The sequence shown here is derived from an EMBL/GenBank/DDBJ whole genome shotgun (WGS) entry which is preliminary data.</text>
</comment>
<dbReference type="GO" id="GO:0016579">
    <property type="term" value="P:protein deubiquitination"/>
    <property type="evidence" value="ECO:0007669"/>
    <property type="project" value="InterPro"/>
</dbReference>
<gene>
    <name evidence="18" type="primary">usp22</name>
    <name evidence="18" type="ORF">TNIN_236171</name>
</gene>
<dbReference type="InterPro" id="IPR028889">
    <property type="entry name" value="USP"/>
</dbReference>
<dbReference type="InterPro" id="IPR001607">
    <property type="entry name" value="Znf_UBP"/>
</dbReference>
<dbReference type="Pfam" id="PF00443">
    <property type="entry name" value="UCH"/>
    <property type="match status" value="1"/>
</dbReference>
<evidence type="ECO:0000256" key="4">
    <source>
        <dbReference type="ARBA" id="ARBA00022670"/>
    </source>
</evidence>
<dbReference type="GO" id="GO:0004843">
    <property type="term" value="F:cysteine-type deubiquitinase activity"/>
    <property type="evidence" value="ECO:0007669"/>
    <property type="project" value="UniProtKB-EC"/>
</dbReference>
<keyword evidence="8 18" id="KW-0378">Hydrolase</keyword>
<keyword evidence="5" id="KW-0479">Metal-binding</keyword>